<evidence type="ECO:0000313" key="2">
    <source>
        <dbReference type="Proteomes" id="UP000008144"/>
    </source>
</evidence>
<dbReference type="InParanoid" id="F6SK76"/>
<sequence length="44" mass="5047">MVNLILSAIRQSSVRISVKLKQKQLFQIEAMKEELKCGLRLICS</sequence>
<dbReference type="Proteomes" id="UP000008144">
    <property type="component" value="Unassembled WGS sequence"/>
</dbReference>
<proteinExistence type="predicted"/>
<evidence type="ECO:0000313" key="1">
    <source>
        <dbReference type="Ensembl" id="ENSCINP00000022609.2"/>
    </source>
</evidence>
<name>F6SK76_CIOIN</name>
<reference evidence="2" key="1">
    <citation type="journal article" date="2002" name="Science">
        <title>The draft genome of Ciona intestinalis: insights into chordate and vertebrate origins.</title>
        <authorList>
            <person name="Dehal P."/>
            <person name="Satou Y."/>
            <person name="Campbell R.K."/>
            <person name="Chapman J."/>
            <person name="Degnan B."/>
            <person name="De Tomaso A."/>
            <person name="Davidson B."/>
            <person name="Di Gregorio A."/>
            <person name="Gelpke M."/>
            <person name="Goodstein D.M."/>
            <person name="Harafuji N."/>
            <person name="Hastings K.E."/>
            <person name="Ho I."/>
            <person name="Hotta K."/>
            <person name="Huang W."/>
            <person name="Kawashima T."/>
            <person name="Lemaire P."/>
            <person name="Martinez D."/>
            <person name="Meinertzhagen I.A."/>
            <person name="Necula S."/>
            <person name="Nonaka M."/>
            <person name="Putnam N."/>
            <person name="Rash S."/>
            <person name="Saiga H."/>
            <person name="Satake M."/>
            <person name="Terry A."/>
            <person name="Yamada L."/>
            <person name="Wang H.G."/>
            <person name="Awazu S."/>
            <person name="Azumi K."/>
            <person name="Boore J."/>
            <person name="Branno M."/>
            <person name="Chin-Bow S."/>
            <person name="DeSantis R."/>
            <person name="Doyle S."/>
            <person name="Francino P."/>
            <person name="Keys D.N."/>
            <person name="Haga S."/>
            <person name="Hayashi H."/>
            <person name="Hino K."/>
            <person name="Imai K.S."/>
            <person name="Inaba K."/>
            <person name="Kano S."/>
            <person name="Kobayashi K."/>
            <person name="Kobayashi M."/>
            <person name="Lee B.I."/>
            <person name="Makabe K.W."/>
            <person name="Manohar C."/>
            <person name="Matassi G."/>
            <person name="Medina M."/>
            <person name="Mochizuki Y."/>
            <person name="Mount S."/>
            <person name="Morishita T."/>
            <person name="Miura S."/>
            <person name="Nakayama A."/>
            <person name="Nishizaka S."/>
            <person name="Nomoto H."/>
            <person name="Ohta F."/>
            <person name="Oishi K."/>
            <person name="Rigoutsos I."/>
            <person name="Sano M."/>
            <person name="Sasaki A."/>
            <person name="Sasakura Y."/>
            <person name="Shoguchi E."/>
            <person name="Shin-i T."/>
            <person name="Spagnuolo A."/>
            <person name="Stainier D."/>
            <person name="Suzuki M.M."/>
            <person name="Tassy O."/>
            <person name="Takatori N."/>
            <person name="Tokuoka M."/>
            <person name="Yagi K."/>
            <person name="Yoshizaki F."/>
            <person name="Wada S."/>
            <person name="Zhang C."/>
            <person name="Hyatt P.D."/>
            <person name="Larimer F."/>
            <person name="Detter C."/>
            <person name="Doggett N."/>
            <person name="Glavina T."/>
            <person name="Hawkins T."/>
            <person name="Richardson P."/>
            <person name="Lucas S."/>
            <person name="Kohara Y."/>
            <person name="Levine M."/>
            <person name="Satoh N."/>
            <person name="Rokhsar D.S."/>
        </authorList>
    </citation>
    <scope>NUCLEOTIDE SEQUENCE [LARGE SCALE GENOMIC DNA]</scope>
</reference>
<accession>F6SK76</accession>
<organism evidence="1 2">
    <name type="scientific">Ciona intestinalis</name>
    <name type="common">Transparent sea squirt</name>
    <name type="synonym">Ascidia intestinalis</name>
    <dbReference type="NCBI Taxonomy" id="7719"/>
    <lineage>
        <taxon>Eukaryota</taxon>
        <taxon>Metazoa</taxon>
        <taxon>Chordata</taxon>
        <taxon>Tunicata</taxon>
        <taxon>Ascidiacea</taxon>
        <taxon>Phlebobranchia</taxon>
        <taxon>Cionidae</taxon>
        <taxon>Ciona</taxon>
    </lineage>
</organism>
<reference evidence="1" key="3">
    <citation type="submission" date="2025-09" db="UniProtKB">
        <authorList>
            <consortium name="Ensembl"/>
        </authorList>
    </citation>
    <scope>IDENTIFICATION</scope>
</reference>
<dbReference type="AlphaFoldDB" id="F6SK76"/>
<dbReference type="Ensembl" id="ENSCINT00000022855.2">
    <property type="protein sequence ID" value="ENSCINP00000022609.2"/>
    <property type="gene ID" value="ENSCING00000011972.2"/>
</dbReference>
<dbReference type="HOGENOM" id="CLU_3224264_0_0_1"/>
<reference evidence="1" key="2">
    <citation type="submission" date="2025-08" db="UniProtKB">
        <authorList>
            <consortium name="Ensembl"/>
        </authorList>
    </citation>
    <scope>IDENTIFICATION</scope>
</reference>
<protein>
    <submittedName>
        <fullName evidence="1">Uncharacterized protein</fullName>
    </submittedName>
</protein>
<keyword evidence="2" id="KW-1185">Reference proteome</keyword>